<dbReference type="SUPFAM" id="SSF49998">
    <property type="entry name" value="Amine oxidase catalytic domain"/>
    <property type="match status" value="1"/>
</dbReference>
<keyword evidence="12" id="KW-1185">Reference proteome</keyword>
<dbReference type="Proteomes" id="UP000013827">
    <property type="component" value="Unassembled WGS sequence"/>
</dbReference>
<proteinExistence type="inferred from homology"/>
<dbReference type="Gene3D" id="2.70.98.20">
    <property type="entry name" value="Copper amine oxidase, catalytic domain"/>
    <property type="match status" value="1"/>
</dbReference>
<dbReference type="InterPro" id="IPR015798">
    <property type="entry name" value="Cu_amine_oxidase_C"/>
</dbReference>
<dbReference type="EnsemblProtists" id="EOD14815">
    <property type="protein sequence ID" value="EOD14815"/>
    <property type="gene ID" value="EMIHUDRAFT_197391"/>
</dbReference>
<dbReference type="GO" id="GO:0005886">
    <property type="term" value="C:plasma membrane"/>
    <property type="evidence" value="ECO:0007669"/>
    <property type="project" value="TreeGrafter"/>
</dbReference>
<comment type="similarity">
    <text evidence="1 8">Belongs to the copper/topaquinone oxidase family.</text>
</comment>
<evidence type="ECO:0000256" key="4">
    <source>
        <dbReference type="ARBA" id="ARBA00023002"/>
    </source>
</evidence>
<keyword evidence="4 8" id="KW-0560">Oxidoreductase</keyword>
<dbReference type="GO" id="GO:0008131">
    <property type="term" value="F:primary methylamine oxidase activity"/>
    <property type="evidence" value="ECO:0007669"/>
    <property type="project" value="InterPro"/>
</dbReference>
<dbReference type="GO" id="GO:0048038">
    <property type="term" value="F:quinone binding"/>
    <property type="evidence" value="ECO:0007669"/>
    <property type="project" value="InterPro"/>
</dbReference>
<dbReference type="PANTHER" id="PTHR10638">
    <property type="entry name" value="COPPER AMINE OXIDASE"/>
    <property type="match status" value="1"/>
</dbReference>
<comment type="PTM">
    <text evidence="7 8">Topaquinone (TPQ) is generated by copper-dependent autoxidation of a specific tyrosyl residue.</text>
</comment>
<keyword evidence="9" id="KW-0732">Signal</keyword>
<evidence type="ECO:0000256" key="3">
    <source>
        <dbReference type="ARBA" id="ARBA00022772"/>
    </source>
</evidence>
<dbReference type="InterPro" id="IPR036460">
    <property type="entry name" value="Cu_amine_oxidase_C_sf"/>
</dbReference>
<dbReference type="InterPro" id="IPR000269">
    <property type="entry name" value="Cu_amine_oxidase"/>
</dbReference>
<dbReference type="AlphaFoldDB" id="A0A0D3IU80"/>
<dbReference type="GO" id="GO:0005507">
    <property type="term" value="F:copper ion binding"/>
    <property type="evidence" value="ECO:0007669"/>
    <property type="project" value="InterPro"/>
</dbReference>
<keyword evidence="5 8" id="KW-0186">Copper</keyword>
<reference evidence="12" key="1">
    <citation type="journal article" date="2013" name="Nature">
        <title>Pan genome of the phytoplankton Emiliania underpins its global distribution.</title>
        <authorList>
            <person name="Read B.A."/>
            <person name="Kegel J."/>
            <person name="Klute M.J."/>
            <person name="Kuo A."/>
            <person name="Lefebvre S.C."/>
            <person name="Maumus F."/>
            <person name="Mayer C."/>
            <person name="Miller J."/>
            <person name="Monier A."/>
            <person name="Salamov A."/>
            <person name="Young J."/>
            <person name="Aguilar M."/>
            <person name="Claverie J.M."/>
            <person name="Frickenhaus S."/>
            <person name="Gonzalez K."/>
            <person name="Herman E.K."/>
            <person name="Lin Y.C."/>
            <person name="Napier J."/>
            <person name="Ogata H."/>
            <person name="Sarno A.F."/>
            <person name="Shmutz J."/>
            <person name="Schroeder D."/>
            <person name="de Vargas C."/>
            <person name="Verret F."/>
            <person name="von Dassow P."/>
            <person name="Valentin K."/>
            <person name="Van de Peer Y."/>
            <person name="Wheeler G."/>
            <person name="Dacks J.B."/>
            <person name="Delwiche C.F."/>
            <person name="Dyhrman S.T."/>
            <person name="Glockner G."/>
            <person name="John U."/>
            <person name="Richards T."/>
            <person name="Worden A.Z."/>
            <person name="Zhang X."/>
            <person name="Grigoriev I.V."/>
            <person name="Allen A.E."/>
            <person name="Bidle K."/>
            <person name="Borodovsky M."/>
            <person name="Bowler C."/>
            <person name="Brownlee C."/>
            <person name="Cock J.M."/>
            <person name="Elias M."/>
            <person name="Gladyshev V.N."/>
            <person name="Groth M."/>
            <person name="Guda C."/>
            <person name="Hadaegh A."/>
            <person name="Iglesias-Rodriguez M.D."/>
            <person name="Jenkins J."/>
            <person name="Jones B.M."/>
            <person name="Lawson T."/>
            <person name="Leese F."/>
            <person name="Lindquist E."/>
            <person name="Lobanov A."/>
            <person name="Lomsadze A."/>
            <person name="Malik S.B."/>
            <person name="Marsh M.E."/>
            <person name="Mackinder L."/>
            <person name="Mock T."/>
            <person name="Mueller-Roeber B."/>
            <person name="Pagarete A."/>
            <person name="Parker M."/>
            <person name="Probert I."/>
            <person name="Quesneville H."/>
            <person name="Raines C."/>
            <person name="Rensing S.A."/>
            <person name="Riano-Pachon D.M."/>
            <person name="Richier S."/>
            <person name="Rokitta S."/>
            <person name="Shiraiwa Y."/>
            <person name="Soanes D.M."/>
            <person name="van der Giezen M."/>
            <person name="Wahlund T.M."/>
            <person name="Williams B."/>
            <person name="Wilson W."/>
            <person name="Wolfe G."/>
            <person name="Wurch L.L."/>
        </authorList>
    </citation>
    <scope>NUCLEOTIDE SEQUENCE</scope>
</reference>
<evidence type="ECO:0000256" key="8">
    <source>
        <dbReference type="RuleBase" id="RU000672"/>
    </source>
</evidence>
<evidence type="ECO:0000256" key="6">
    <source>
        <dbReference type="PIRSR" id="PIRSR600269-50"/>
    </source>
</evidence>
<dbReference type="PaxDb" id="2903-EOD14815"/>
<protein>
    <recommendedName>
        <fullName evidence="8">Amine oxidase</fullName>
        <ecNumber evidence="8">1.4.3.-</ecNumber>
    </recommendedName>
</protein>
<dbReference type="InterPro" id="IPR049948">
    <property type="entry name" value="Cu_Am_ox_TPQ-bd"/>
</dbReference>
<evidence type="ECO:0000256" key="2">
    <source>
        <dbReference type="ARBA" id="ARBA00022723"/>
    </source>
</evidence>
<dbReference type="GeneID" id="17261099"/>
<feature type="active site" description="Proton acceptor" evidence="6">
    <location>
        <position position="436"/>
    </location>
</feature>
<evidence type="ECO:0000256" key="5">
    <source>
        <dbReference type="ARBA" id="ARBA00023008"/>
    </source>
</evidence>
<dbReference type="PANTHER" id="PTHR10638:SF20">
    <property type="entry name" value="AMINE OXIDASE"/>
    <property type="match status" value="1"/>
</dbReference>
<keyword evidence="2 8" id="KW-0479">Metal-binding</keyword>
<dbReference type="Gene3D" id="3.10.450.40">
    <property type="match status" value="1"/>
</dbReference>
<evidence type="ECO:0000259" key="10">
    <source>
        <dbReference type="Pfam" id="PF01179"/>
    </source>
</evidence>
<dbReference type="eggNOG" id="KOG1186">
    <property type="taxonomic scope" value="Eukaryota"/>
</dbReference>
<reference evidence="11" key="2">
    <citation type="submission" date="2024-10" db="UniProtKB">
        <authorList>
            <consortium name="EnsemblProtists"/>
        </authorList>
    </citation>
    <scope>IDENTIFICATION</scope>
</reference>
<dbReference type="Pfam" id="PF01179">
    <property type="entry name" value="Cu_amine_oxid"/>
    <property type="match status" value="1"/>
</dbReference>
<dbReference type="GO" id="GO:0009308">
    <property type="term" value="P:amine metabolic process"/>
    <property type="evidence" value="ECO:0007669"/>
    <property type="project" value="UniProtKB-UniRule"/>
</dbReference>
<accession>A0A0D3IU80</accession>
<dbReference type="PROSITE" id="PS01164">
    <property type="entry name" value="COPPER_AMINE_OXID_1"/>
    <property type="match status" value="1"/>
</dbReference>
<name>A0A0D3IU80_EMIH1</name>
<evidence type="ECO:0000256" key="1">
    <source>
        <dbReference type="ARBA" id="ARBA00007983"/>
    </source>
</evidence>
<feature type="active site" description="Schiff-base intermediate with substrate; via topaquinone" evidence="6">
    <location>
        <position position="529"/>
    </location>
</feature>
<feature type="signal peptide" evidence="9">
    <location>
        <begin position="1"/>
        <end position="16"/>
    </location>
</feature>
<feature type="domain" description="Copper amine oxidase catalytic" evidence="10">
    <location>
        <begin position="365"/>
        <end position="779"/>
    </location>
</feature>
<feature type="modified residue" description="2',4',5'-topaquinone" evidence="7">
    <location>
        <position position="529"/>
    </location>
</feature>
<dbReference type="STRING" id="2903.R1DK10"/>
<dbReference type="EC" id="1.4.3.-" evidence="8"/>
<evidence type="ECO:0000256" key="7">
    <source>
        <dbReference type="PIRSR" id="PIRSR600269-51"/>
    </source>
</evidence>
<dbReference type="PRINTS" id="PR00766">
    <property type="entry name" value="CUDAOXIDASE"/>
</dbReference>
<sequence>MLTLLLLLTGGAGVEIKVIDRREAEEMMRSRSLLFGSTGHAEPEKPADPPPTCPQGTVPFVGDGKASIFDQLSITEIHTVADYLEVAGLVDHRFASGLADLVYEDLRAHGGRVIMDSNVGIEYQLLAPAKAEAAAFLSGESGIPPARFAKVTVFRGAASPRDVMQYKVGPLGGATSMAATEMLAAGSWKWARRPENNAMEKAFWQMPVGVTMNTLSRLIAASSSSGEFAGVDGNPYVYLSWWAYPDLGSTDEDRIINVHMMSIPPQAEGDSQGGTLLALPLSFSVHEDPDRPAAEWRVDKVEYCYRLYASAAELASQFSAGATPRLSTIGEVEVCSARISEYSWTQMKPDETQRAAAGTALSMPSVYEPQGSRFATSGGNIEWMGWELHVSADDWHGLTAHAVRFRGETVAYEISTMEVFASYSGVGSTHQVFYHDSQWRALRIGGEASPLAAGLDCPHTASFLSITSQASDAGPERIERAICIFEAPTGGSLYRHYSRFGSLSGPAETSMGRAKSQLVIRSITTPGNYDYINNFVLDEDGTISVQMDFGGYMLASYARDAASNNEEYPMFGVPVGPHTNGVLHDHVVGYKVDLDIAGTSNSFQTTSIKYGTYEEATGKTKPAYISYNGIKYAENIIHPTELGVHAKDYDGYAVINEEALNAWGVPRGYEIVPLSTTARQVLPDDHPLMAAGGWMKHNIMVTVRKDEEELATVPSNFNIGVPTPERYNMDAFLNSEPIVKQDLVTWITVGRQHYPKAEDVPVVSNFGVGFSLKPRNFYAAAAFKDLPAAQETEYGARVEACAPPKQAPR</sequence>
<evidence type="ECO:0000256" key="9">
    <source>
        <dbReference type="SAM" id="SignalP"/>
    </source>
</evidence>
<keyword evidence="3 6" id="KW-0801">TPQ</keyword>
<dbReference type="RefSeq" id="XP_005767244.1">
    <property type="nucleotide sequence ID" value="XM_005767187.1"/>
</dbReference>
<evidence type="ECO:0000313" key="11">
    <source>
        <dbReference type="EnsemblProtists" id="EOD14815"/>
    </source>
</evidence>
<dbReference type="KEGG" id="ehx:EMIHUDRAFT_197391"/>
<comment type="cofactor">
    <cofactor evidence="8">
        <name>Cu cation</name>
        <dbReference type="ChEBI" id="CHEBI:23378"/>
    </cofactor>
    <text evidence="8">Contains 1 topaquinone per subunit.</text>
</comment>
<evidence type="ECO:0000313" key="12">
    <source>
        <dbReference type="Proteomes" id="UP000013827"/>
    </source>
</evidence>
<dbReference type="InterPro" id="IPR016182">
    <property type="entry name" value="Cu_amine_oxidase_N-reg"/>
</dbReference>
<organism evidence="11 12">
    <name type="scientific">Emiliania huxleyi (strain CCMP1516)</name>
    <dbReference type="NCBI Taxonomy" id="280463"/>
    <lineage>
        <taxon>Eukaryota</taxon>
        <taxon>Haptista</taxon>
        <taxon>Haptophyta</taxon>
        <taxon>Prymnesiophyceae</taxon>
        <taxon>Isochrysidales</taxon>
        <taxon>Noelaerhabdaceae</taxon>
        <taxon>Emiliania</taxon>
    </lineage>
</organism>
<feature type="chain" id="PRO_5044288205" description="Amine oxidase" evidence="9">
    <location>
        <begin position="17"/>
        <end position="809"/>
    </location>
</feature>
<dbReference type="HOGENOM" id="CLU_348653_0_0_1"/>
<dbReference type="SUPFAM" id="SSF54416">
    <property type="entry name" value="Amine oxidase N-terminal region"/>
    <property type="match status" value="1"/>
</dbReference>